<evidence type="ECO:0000313" key="3">
    <source>
        <dbReference type="Proteomes" id="UP000054248"/>
    </source>
</evidence>
<dbReference type="EMBL" id="KN822949">
    <property type="protein sequence ID" value="KIO33337.1"/>
    <property type="molecule type" value="Genomic_DNA"/>
</dbReference>
<reference evidence="2 3" key="1">
    <citation type="submission" date="2014-04" db="EMBL/GenBank/DDBJ databases">
        <authorList>
            <consortium name="DOE Joint Genome Institute"/>
            <person name="Kuo A."/>
            <person name="Girlanda M."/>
            <person name="Perotto S."/>
            <person name="Kohler A."/>
            <person name="Nagy L.G."/>
            <person name="Floudas D."/>
            <person name="Copeland A."/>
            <person name="Barry K.W."/>
            <person name="Cichocki N."/>
            <person name="Veneault-Fourrey C."/>
            <person name="LaButti K."/>
            <person name="Lindquist E.A."/>
            <person name="Lipzen A."/>
            <person name="Lundell T."/>
            <person name="Morin E."/>
            <person name="Murat C."/>
            <person name="Sun H."/>
            <person name="Tunlid A."/>
            <person name="Henrissat B."/>
            <person name="Grigoriev I.V."/>
            <person name="Hibbett D.S."/>
            <person name="Martin F."/>
            <person name="Nordberg H.P."/>
            <person name="Cantor M.N."/>
            <person name="Hua S.X."/>
        </authorList>
    </citation>
    <scope>NUCLEOTIDE SEQUENCE [LARGE SCALE GENOMIC DNA]</scope>
    <source>
        <strain evidence="2 3">MUT 4182</strain>
    </source>
</reference>
<accession>A0A0C3MI71</accession>
<keyword evidence="3" id="KW-1185">Reference proteome</keyword>
<reference evidence="3" key="2">
    <citation type="submission" date="2015-01" db="EMBL/GenBank/DDBJ databases">
        <title>Evolutionary Origins and Diversification of the Mycorrhizal Mutualists.</title>
        <authorList>
            <consortium name="DOE Joint Genome Institute"/>
            <consortium name="Mycorrhizal Genomics Consortium"/>
            <person name="Kohler A."/>
            <person name="Kuo A."/>
            <person name="Nagy L.G."/>
            <person name="Floudas D."/>
            <person name="Copeland A."/>
            <person name="Barry K.W."/>
            <person name="Cichocki N."/>
            <person name="Veneault-Fourrey C."/>
            <person name="LaButti K."/>
            <person name="Lindquist E.A."/>
            <person name="Lipzen A."/>
            <person name="Lundell T."/>
            <person name="Morin E."/>
            <person name="Murat C."/>
            <person name="Riley R."/>
            <person name="Ohm R."/>
            <person name="Sun H."/>
            <person name="Tunlid A."/>
            <person name="Henrissat B."/>
            <person name="Grigoriev I.V."/>
            <person name="Hibbett D.S."/>
            <person name="Martin F."/>
        </authorList>
    </citation>
    <scope>NUCLEOTIDE SEQUENCE [LARGE SCALE GENOMIC DNA]</scope>
    <source>
        <strain evidence="3">MUT 4182</strain>
    </source>
</reference>
<feature type="region of interest" description="Disordered" evidence="1">
    <location>
        <begin position="164"/>
        <end position="188"/>
    </location>
</feature>
<dbReference type="Proteomes" id="UP000054248">
    <property type="component" value="Unassembled WGS sequence"/>
</dbReference>
<dbReference type="HOGENOM" id="CLU_1442072_0_0_1"/>
<dbReference type="OrthoDB" id="3301034at2759"/>
<proteinExistence type="predicted"/>
<sequence>MASCGVGKTTCTMIRVSKNDRFLNKTEVNSLGLPAQRELIGLYGGGSSAADRAMIWARVKSGDLRVPCICLQYTLANFILDIDTVLIDAAVLGRVTLAGWELDTSGRLWPEEDKGNQRWKLEERTTAMEQEADDLRQRARASQYQQVIVKGKINELERKLQLSLPPPPTALLLPPTERSPSKRGREEA</sequence>
<gene>
    <name evidence="2" type="ORF">M407DRAFT_234535</name>
</gene>
<name>A0A0C3MI71_9AGAM</name>
<dbReference type="AlphaFoldDB" id="A0A0C3MI71"/>
<organism evidence="2 3">
    <name type="scientific">Tulasnella calospora MUT 4182</name>
    <dbReference type="NCBI Taxonomy" id="1051891"/>
    <lineage>
        <taxon>Eukaryota</taxon>
        <taxon>Fungi</taxon>
        <taxon>Dikarya</taxon>
        <taxon>Basidiomycota</taxon>
        <taxon>Agaricomycotina</taxon>
        <taxon>Agaricomycetes</taxon>
        <taxon>Cantharellales</taxon>
        <taxon>Tulasnellaceae</taxon>
        <taxon>Tulasnella</taxon>
    </lineage>
</organism>
<evidence type="ECO:0000256" key="1">
    <source>
        <dbReference type="SAM" id="MobiDB-lite"/>
    </source>
</evidence>
<feature type="compositionally biased region" description="Basic and acidic residues" evidence="1">
    <location>
        <begin position="179"/>
        <end position="188"/>
    </location>
</feature>
<protein>
    <submittedName>
        <fullName evidence="2">Uncharacterized protein</fullName>
    </submittedName>
</protein>
<evidence type="ECO:0000313" key="2">
    <source>
        <dbReference type="EMBL" id="KIO33337.1"/>
    </source>
</evidence>